<feature type="region of interest" description="Disordered" evidence="1">
    <location>
        <begin position="88"/>
        <end position="115"/>
    </location>
</feature>
<protein>
    <submittedName>
        <fullName evidence="2">Uncharacterized protein</fullName>
    </submittedName>
</protein>
<proteinExistence type="predicted"/>
<evidence type="ECO:0000313" key="3">
    <source>
        <dbReference type="Proteomes" id="UP001144205"/>
    </source>
</evidence>
<reference evidence="2" key="1">
    <citation type="journal article" date="2023" name="Int. J. Syst. Evol. Microbiol.">
        <title>Sinisalibacter aestuarii sp. nov., isolated from estuarine sediment of the Arakawa River.</title>
        <authorList>
            <person name="Arafat S.T."/>
            <person name="Hirano S."/>
            <person name="Sato A."/>
            <person name="Takeuchi K."/>
            <person name="Yasuda T."/>
            <person name="Terahara T."/>
            <person name="Hamada M."/>
            <person name="Kobayashi T."/>
        </authorList>
    </citation>
    <scope>NUCLEOTIDE SEQUENCE</scope>
    <source>
        <strain evidence="2">B-399</strain>
    </source>
</reference>
<dbReference type="EMBL" id="BROH01000010">
    <property type="protein sequence ID" value="GKY89241.1"/>
    <property type="molecule type" value="Genomic_DNA"/>
</dbReference>
<keyword evidence="3" id="KW-1185">Reference proteome</keyword>
<gene>
    <name evidence="2" type="ORF">STA1M1_31100</name>
</gene>
<evidence type="ECO:0000256" key="1">
    <source>
        <dbReference type="SAM" id="MobiDB-lite"/>
    </source>
</evidence>
<dbReference type="Proteomes" id="UP001144205">
    <property type="component" value="Unassembled WGS sequence"/>
</dbReference>
<accession>A0ABQ5LXW8</accession>
<evidence type="ECO:0000313" key="2">
    <source>
        <dbReference type="EMBL" id="GKY89241.1"/>
    </source>
</evidence>
<comment type="caution">
    <text evidence="2">The sequence shown here is derived from an EMBL/GenBank/DDBJ whole genome shotgun (WGS) entry which is preliminary data.</text>
</comment>
<feature type="compositionally biased region" description="Basic and acidic residues" evidence="1">
    <location>
        <begin position="101"/>
        <end position="115"/>
    </location>
</feature>
<organism evidence="2 3">
    <name type="scientific">Sinisalibacter aestuarii</name>
    <dbReference type="NCBI Taxonomy" id="2949426"/>
    <lineage>
        <taxon>Bacteria</taxon>
        <taxon>Pseudomonadati</taxon>
        <taxon>Pseudomonadota</taxon>
        <taxon>Alphaproteobacteria</taxon>
        <taxon>Rhodobacterales</taxon>
        <taxon>Roseobacteraceae</taxon>
        <taxon>Sinisalibacter</taxon>
    </lineage>
</organism>
<name>A0ABQ5LXW8_9RHOB</name>
<sequence>MSLPVPSAFSRATTLQALGPREAPVVPPEGKAPDAAIDRRLSSISISNVRLGEVFNIAAVATDPQKSALLANPFAQLCIRDQIEVRFGGDRTGPKQLSAIPREKTWRRDKNPQNR</sequence>